<sequence>MSSRDAQFIAAVKCHCGRRYKSLFEYDQRKYSFNAHSYIDINTWLAIVPNIFKEMKLHRIRRFKFICGKGIHSESGVSILQPILVAFFKGIRGCEIVSEEENEGVVEIRLNYTF</sequence>
<dbReference type="Gene3D" id="3.30.1370.110">
    <property type="match status" value="1"/>
</dbReference>
<organism evidence="1 2">
    <name type="scientific">Caenorhabditis tropicalis</name>
    <dbReference type="NCBI Taxonomy" id="1561998"/>
    <lineage>
        <taxon>Eukaryota</taxon>
        <taxon>Metazoa</taxon>
        <taxon>Ecdysozoa</taxon>
        <taxon>Nematoda</taxon>
        <taxon>Chromadorea</taxon>
        <taxon>Rhabditida</taxon>
        <taxon>Rhabditina</taxon>
        <taxon>Rhabditomorpha</taxon>
        <taxon>Rhabditoidea</taxon>
        <taxon>Rhabditidae</taxon>
        <taxon>Peloderinae</taxon>
        <taxon>Caenorhabditis</taxon>
    </lineage>
</organism>
<keyword evidence="1" id="KW-1185">Reference proteome</keyword>
<dbReference type="WBParaSite" id="Csp11.Scaffold581.g4563.t1">
    <property type="protein sequence ID" value="Csp11.Scaffold581.g4563.t1"/>
    <property type="gene ID" value="Csp11.Scaffold581.g4563"/>
</dbReference>
<dbReference type="SUPFAM" id="SSF160443">
    <property type="entry name" value="SMR domain-like"/>
    <property type="match status" value="1"/>
</dbReference>
<dbReference type="Proteomes" id="UP000095282">
    <property type="component" value="Unplaced"/>
</dbReference>
<dbReference type="AlphaFoldDB" id="A0A1I7TCH8"/>
<dbReference type="InterPro" id="IPR036063">
    <property type="entry name" value="Smr_dom_sf"/>
</dbReference>
<evidence type="ECO:0000313" key="2">
    <source>
        <dbReference type="WBParaSite" id="Csp11.Scaffold581.g4563.t1"/>
    </source>
</evidence>
<proteinExistence type="predicted"/>
<protein>
    <submittedName>
        <fullName evidence="2">Smr domain-containing protein</fullName>
    </submittedName>
</protein>
<name>A0A1I7TCH8_9PELO</name>
<reference evidence="2" key="1">
    <citation type="submission" date="2016-11" db="UniProtKB">
        <authorList>
            <consortium name="WormBaseParasite"/>
        </authorList>
    </citation>
    <scope>IDENTIFICATION</scope>
</reference>
<evidence type="ECO:0000313" key="1">
    <source>
        <dbReference type="Proteomes" id="UP000095282"/>
    </source>
</evidence>
<accession>A0A1I7TCH8</accession>